<evidence type="ECO:0000256" key="1">
    <source>
        <dbReference type="SAM" id="MobiDB-lite"/>
    </source>
</evidence>
<reference evidence="7 8" key="1">
    <citation type="submission" date="2018-08" db="EMBL/GenBank/DDBJ databases">
        <title>Aphanomyces genome sequencing and annotation.</title>
        <authorList>
            <person name="Minardi D."/>
            <person name="Oidtmann B."/>
            <person name="Van Der Giezen M."/>
            <person name="Studholme D.J."/>
        </authorList>
    </citation>
    <scope>NUCLEOTIDE SEQUENCE [LARGE SCALE GENOMIC DNA]</scope>
    <source>
        <strain evidence="6 11">FDL457</strain>
        <strain evidence="3 7">Kv</strain>
        <strain evidence="4 8">SA</strain>
        <strain evidence="5 10">Si</strain>
        <strain evidence="2 9">Yx</strain>
    </source>
</reference>
<dbReference type="EMBL" id="QUSZ01004719">
    <property type="protein sequence ID" value="RHY13025.1"/>
    <property type="molecule type" value="Genomic_DNA"/>
</dbReference>
<dbReference type="AlphaFoldDB" id="A0A397ASP3"/>
<name>A0A397ASP3_APHAT</name>
<dbReference type="EMBL" id="QUTF01003956">
    <property type="protein sequence ID" value="RHZ41896.1"/>
    <property type="molecule type" value="Genomic_DNA"/>
</dbReference>
<evidence type="ECO:0000313" key="6">
    <source>
        <dbReference type="EMBL" id="RHZ41896.1"/>
    </source>
</evidence>
<dbReference type="Proteomes" id="UP000286510">
    <property type="component" value="Unassembled WGS sequence"/>
</dbReference>
<dbReference type="EMBL" id="QUTC01003977">
    <property type="protein sequence ID" value="RHY67172.1"/>
    <property type="molecule type" value="Genomic_DNA"/>
</dbReference>
<evidence type="ECO:0000313" key="10">
    <source>
        <dbReference type="Proteomes" id="UP000283543"/>
    </source>
</evidence>
<evidence type="ECO:0000313" key="11">
    <source>
        <dbReference type="Proteomes" id="UP000286510"/>
    </source>
</evidence>
<dbReference type="Proteomes" id="UP000266239">
    <property type="component" value="Unassembled WGS sequence"/>
</dbReference>
<feature type="compositionally biased region" description="Polar residues" evidence="1">
    <location>
        <begin position="1"/>
        <end position="32"/>
    </location>
</feature>
<dbReference type="EMBL" id="QUTB01001990">
    <property type="protein sequence ID" value="RHY74224.1"/>
    <property type="molecule type" value="Genomic_DNA"/>
</dbReference>
<feature type="region of interest" description="Disordered" evidence="1">
    <location>
        <begin position="1"/>
        <end position="35"/>
    </location>
</feature>
<dbReference type="Proteomes" id="UP000265427">
    <property type="component" value="Unassembled WGS sequence"/>
</dbReference>
<sequence length="213" mass="22840">MDNPEPENTTAANPSVSHTNAALLQTPHTSPKNDFGAAESFSANMLWDSLVTSLLIRSNSSGMPKRQRQSNGNIASPSMANNESQPQEVADIIDAAIPPAIDPRQADIMNTPNHNVWTLLGLWSLMKVGAMHWNDAPPTPLRNRPASKSSKLLADLETLDKATATTHTVSPMEMTRNGLVVIARYPNSGIEMAYVVTKDDDSSPSSAPGSVVL</sequence>
<evidence type="ECO:0000313" key="9">
    <source>
        <dbReference type="Proteomes" id="UP000266239"/>
    </source>
</evidence>
<comment type="caution">
    <text evidence="2">The sequence shown here is derived from an EMBL/GenBank/DDBJ whole genome shotgun (WGS) entry which is preliminary data.</text>
</comment>
<evidence type="ECO:0000313" key="8">
    <source>
        <dbReference type="Proteomes" id="UP000265716"/>
    </source>
</evidence>
<accession>A0A397ASP3</accession>
<dbReference type="Proteomes" id="UP000283543">
    <property type="component" value="Unassembled WGS sequence"/>
</dbReference>
<evidence type="ECO:0000313" key="3">
    <source>
        <dbReference type="EMBL" id="RHY13025.1"/>
    </source>
</evidence>
<evidence type="ECO:0000313" key="5">
    <source>
        <dbReference type="EMBL" id="RHY74224.1"/>
    </source>
</evidence>
<evidence type="ECO:0000313" key="4">
    <source>
        <dbReference type="EMBL" id="RHY67172.1"/>
    </source>
</evidence>
<evidence type="ECO:0000313" key="7">
    <source>
        <dbReference type="Proteomes" id="UP000265427"/>
    </source>
</evidence>
<gene>
    <name evidence="2" type="ORF">DYB25_009029</name>
    <name evidence="6" type="ORF">DYB26_007048</name>
    <name evidence="5" type="ORF">DYB34_010288</name>
    <name evidence="3" type="ORF">DYB36_008475</name>
    <name evidence="4" type="ORF">DYB38_012982</name>
</gene>
<evidence type="ECO:0000313" key="2">
    <source>
        <dbReference type="EMBL" id="RHY08637.1"/>
    </source>
</evidence>
<feature type="compositionally biased region" description="Polar residues" evidence="1">
    <location>
        <begin position="69"/>
        <end position="86"/>
    </location>
</feature>
<feature type="region of interest" description="Disordered" evidence="1">
    <location>
        <begin position="59"/>
        <end position="86"/>
    </location>
</feature>
<dbReference type="EMBL" id="QUTA01007030">
    <property type="protein sequence ID" value="RHY08637.1"/>
    <property type="molecule type" value="Genomic_DNA"/>
</dbReference>
<proteinExistence type="predicted"/>
<organism evidence="2 9">
    <name type="scientific">Aphanomyces astaci</name>
    <name type="common">Crayfish plague agent</name>
    <dbReference type="NCBI Taxonomy" id="112090"/>
    <lineage>
        <taxon>Eukaryota</taxon>
        <taxon>Sar</taxon>
        <taxon>Stramenopiles</taxon>
        <taxon>Oomycota</taxon>
        <taxon>Saprolegniomycetes</taxon>
        <taxon>Saprolegniales</taxon>
        <taxon>Verrucalvaceae</taxon>
        <taxon>Aphanomyces</taxon>
    </lineage>
</organism>
<dbReference type="Proteomes" id="UP000265716">
    <property type="component" value="Unassembled WGS sequence"/>
</dbReference>
<protein>
    <submittedName>
        <fullName evidence="2">Uncharacterized protein</fullName>
    </submittedName>
</protein>